<dbReference type="PANTHER" id="PTHR30558:SF3">
    <property type="entry name" value="BIOPOLYMER TRANSPORT PROTEIN EXBD-RELATED"/>
    <property type="match status" value="1"/>
</dbReference>
<proteinExistence type="inferred from homology"/>
<dbReference type="PANTHER" id="PTHR30558">
    <property type="entry name" value="EXBD MEMBRANE COMPONENT OF PMF-DRIVEN MACROMOLECULE IMPORT SYSTEM"/>
    <property type="match status" value="1"/>
</dbReference>
<comment type="similarity">
    <text evidence="2 7">Belongs to the ExbD/TolR family.</text>
</comment>
<keyword evidence="6 9" id="KW-0472">Membrane</keyword>
<organism evidence="10 11">
    <name type="scientific">Mucilaginibacter humi</name>
    <dbReference type="NCBI Taxonomy" id="2732510"/>
    <lineage>
        <taxon>Bacteria</taxon>
        <taxon>Pseudomonadati</taxon>
        <taxon>Bacteroidota</taxon>
        <taxon>Sphingobacteriia</taxon>
        <taxon>Sphingobacteriales</taxon>
        <taxon>Sphingobacteriaceae</taxon>
        <taxon>Mucilaginibacter</taxon>
    </lineage>
</organism>
<evidence type="ECO:0000256" key="4">
    <source>
        <dbReference type="ARBA" id="ARBA00022692"/>
    </source>
</evidence>
<dbReference type="EMBL" id="JABFCR010000044">
    <property type="protein sequence ID" value="NNU34388.1"/>
    <property type="molecule type" value="Genomic_DNA"/>
</dbReference>
<keyword evidence="7" id="KW-0653">Protein transport</keyword>
<feature type="region of interest" description="Disordered" evidence="8">
    <location>
        <begin position="1"/>
        <end position="20"/>
    </location>
</feature>
<dbReference type="Proteomes" id="UP000566071">
    <property type="component" value="Unassembled WGS sequence"/>
</dbReference>
<evidence type="ECO:0000256" key="6">
    <source>
        <dbReference type="ARBA" id="ARBA00023136"/>
    </source>
</evidence>
<comment type="caution">
    <text evidence="10">The sequence shown here is derived from an EMBL/GenBank/DDBJ whole genome shotgun (WGS) entry which is preliminary data.</text>
</comment>
<keyword evidence="7" id="KW-0813">Transport</keyword>
<dbReference type="InterPro" id="IPR003400">
    <property type="entry name" value="ExbD"/>
</dbReference>
<dbReference type="RefSeq" id="WP_175270067.1">
    <property type="nucleotide sequence ID" value="NZ_JABFCR010000044.1"/>
</dbReference>
<feature type="transmembrane region" description="Helical" evidence="9">
    <location>
        <begin position="28"/>
        <end position="48"/>
    </location>
</feature>
<reference evidence="10 11" key="1">
    <citation type="submission" date="2020-05" db="EMBL/GenBank/DDBJ databases">
        <authorList>
            <person name="Khan S.A."/>
            <person name="Jeon C.O."/>
            <person name="Chun B.H."/>
        </authorList>
    </citation>
    <scope>NUCLEOTIDE SEQUENCE [LARGE SCALE GENOMIC DNA]</scope>
    <source>
        <strain evidence="10 11">S1162</strain>
    </source>
</reference>
<evidence type="ECO:0000256" key="7">
    <source>
        <dbReference type="RuleBase" id="RU003879"/>
    </source>
</evidence>
<keyword evidence="5 9" id="KW-1133">Transmembrane helix</keyword>
<evidence type="ECO:0000256" key="9">
    <source>
        <dbReference type="SAM" id="Phobius"/>
    </source>
</evidence>
<keyword evidence="11" id="KW-1185">Reference proteome</keyword>
<comment type="subcellular location">
    <subcellularLocation>
        <location evidence="1">Cell membrane</location>
        <topology evidence="1">Single-pass membrane protein</topology>
    </subcellularLocation>
    <subcellularLocation>
        <location evidence="7">Cell membrane</location>
        <topology evidence="7">Single-pass type II membrane protein</topology>
    </subcellularLocation>
</comment>
<evidence type="ECO:0000256" key="3">
    <source>
        <dbReference type="ARBA" id="ARBA00022475"/>
    </source>
</evidence>
<evidence type="ECO:0000313" key="10">
    <source>
        <dbReference type="EMBL" id="NNU34388.1"/>
    </source>
</evidence>
<evidence type="ECO:0000256" key="5">
    <source>
        <dbReference type="ARBA" id="ARBA00022989"/>
    </source>
</evidence>
<evidence type="ECO:0000256" key="2">
    <source>
        <dbReference type="ARBA" id="ARBA00005811"/>
    </source>
</evidence>
<name>A0ABX1W340_9SPHI</name>
<sequence length="178" mass="19663">MAELDTSGGGKKGGGKVRSKKASTRVDLTAMVDLAFLLITFFILTTTLQKPKAMDLTMPDKDDNHNQLPVPETRTMTVLLGKDNKVEWYMGLPQKPLTAPEVTGFGKNGIRQALFDRGKEVLARSGKSMIVLIKPSDKSTYADMVSMMDELNIVGNESRAIVDISQLEIDLLKRDNLY</sequence>
<evidence type="ECO:0000256" key="1">
    <source>
        <dbReference type="ARBA" id="ARBA00004162"/>
    </source>
</evidence>
<evidence type="ECO:0000313" key="11">
    <source>
        <dbReference type="Proteomes" id="UP000566071"/>
    </source>
</evidence>
<dbReference type="Pfam" id="PF02472">
    <property type="entry name" value="ExbD"/>
    <property type="match status" value="1"/>
</dbReference>
<evidence type="ECO:0000256" key="8">
    <source>
        <dbReference type="SAM" id="MobiDB-lite"/>
    </source>
</evidence>
<protein>
    <submittedName>
        <fullName evidence="10">Biopolymer transporter ExbD</fullName>
    </submittedName>
</protein>
<keyword evidence="4 7" id="KW-0812">Transmembrane</keyword>
<accession>A0ABX1W340</accession>
<gene>
    <name evidence="10" type="ORF">HK413_10010</name>
</gene>
<keyword evidence="3" id="KW-1003">Cell membrane</keyword>